<organism evidence="5 7">
    <name type="scientific">Anaerotruncus colihominis</name>
    <dbReference type="NCBI Taxonomy" id="169435"/>
    <lineage>
        <taxon>Bacteria</taxon>
        <taxon>Bacillati</taxon>
        <taxon>Bacillota</taxon>
        <taxon>Clostridia</taxon>
        <taxon>Eubacteriales</taxon>
        <taxon>Oscillospiraceae</taxon>
        <taxon>Anaerotruncus</taxon>
    </lineage>
</organism>
<sequence>MVQVVFAPDHRYFCGIDYHYRGMRPDGIWPILKGERSNSMNDHEIKRLAEEAYNYAIETRRWFHTHPELSNQEHETTSYIIDHLEQMGIPYVTPAPTGVIGVIRGSQPGKILGIRADIDALPIQELNDVPYCSQNDGVMHACGHDAHAAGLLATAKVLQSIRDKLCGTVKLIFQPAEEYFPSGALAMMSAGDLDDCNAIIGVHVFSTMPVGEICVDAGGKMAASASVNIRVKGKGGHGGMPHQAVDAVVAAAAIIMNLQTMVSRELNLNNPAVVTVGTLSAGTAKNIIAQEAYMTGTLRYFDNDLIGRLETSIRRIAEHTAEAYRAKAEVEIIPGLPAVVNDKNLSQLSETVAKELFGTAAIVSTERNAGCDDFAYYSSKAPILYAQIGAGTPESYPHHNPRFDIDERCMKQAVEYFAGFALAYLNG</sequence>
<dbReference type="InterPro" id="IPR017439">
    <property type="entry name" value="Amidohydrolase"/>
</dbReference>
<evidence type="ECO:0000313" key="8">
    <source>
        <dbReference type="Proteomes" id="UP000260828"/>
    </source>
</evidence>
<protein>
    <submittedName>
        <fullName evidence="6">Amidohydrolase</fullName>
    </submittedName>
</protein>
<dbReference type="GO" id="GO:0046872">
    <property type="term" value="F:metal ion binding"/>
    <property type="evidence" value="ECO:0007669"/>
    <property type="project" value="UniProtKB-KW"/>
</dbReference>
<feature type="binding site" evidence="3">
    <location>
        <position position="399"/>
    </location>
    <ligand>
        <name>Mn(2+)</name>
        <dbReference type="ChEBI" id="CHEBI:29035"/>
        <label>2</label>
    </ligand>
</feature>
<dbReference type="Gene3D" id="3.30.70.360">
    <property type="match status" value="1"/>
</dbReference>
<keyword evidence="2 6" id="KW-0378">Hydrolase</keyword>
<name>A0A1Y4MT69_9FIRM</name>
<dbReference type="AlphaFoldDB" id="A0A1Y4MT69"/>
<dbReference type="InterPro" id="IPR036264">
    <property type="entry name" value="Bact_exopeptidase_dim_dom"/>
</dbReference>
<dbReference type="InterPro" id="IPR011650">
    <property type="entry name" value="Peptidase_M20_dimer"/>
</dbReference>
<dbReference type="PANTHER" id="PTHR11014:SF63">
    <property type="entry name" value="METALLOPEPTIDASE, PUTATIVE (AFU_ORTHOLOGUE AFUA_6G09600)-RELATED"/>
    <property type="match status" value="1"/>
</dbReference>
<comment type="similarity">
    <text evidence="1">Belongs to the peptidase M20 family.</text>
</comment>
<keyword evidence="3" id="KW-0479">Metal-binding</keyword>
<keyword evidence="3" id="KW-0464">Manganese</keyword>
<reference evidence="5" key="2">
    <citation type="journal article" date="2018" name="BMC Genomics">
        <title>Whole genome sequencing and function prediction of 133 gut anaerobes isolated from chicken caecum in pure cultures.</title>
        <authorList>
            <person name="Medvecky M."/>
            <person name="Cejkova D."/>
            <person name="Polansky O."/>
            <person name="Karasova D."/>
            <person name="Kubasova T."/>
            <person name="Cizek A."/>
            <person name="Rychlik I."/>
        </authorList>
    </citation>
    <scope>NUCLEOTIDE SEQUENCE</scope>
    <source>
        <strain evidence="5">An175</strain>
    </source>
</reference>
<dbReference type="Gene3D" id="3.40.630.10">
    <property type="entry name" value="Zn peptidases"/>
    <property type="match status" value="1"/>
</dbReference>
<evidence type="ECO:0000256" key="2">
    <source>
        <dbReference type="ARBA" id="ARBA00022801"/>
    </source>
</evidence>
<evidence type="ECO:0000256" key="1">
    <source>
        <dbReference type="ARBA" id="ARBA00006153"/>
    </source>
</evidence>
<dbReference type="NCBIfam" id="TIGR01891">
    <property type="entry name" value="amidohydrolases"/>
    <property type="match status" value="1"/>
</dbReference>
<dbReference type="OrthoDB" id="9776731at2"/>
<dbReference type="Pfam" id="PF01546">
    <property type="entry name" value="Peptidase_M20"/>
    <property type="match status" value="1"/>
</dbReference>
<dbReference type="GO" id="GO:0016787">
    <property type="term" value="F:hydrolase activity"/>
    <property type="evidence" value="ECO:0007669"/>
    <property type="project" value="UniProtKB-KW"/>
</dbReference>
<evidence type="ECO:0000313" key="5">
    <source>
        <dbReference type="EMBL" id="OUP67616.1"/>
    </source>
</evidence>
<dbReference type="PIRSF" id="PIRSF005962">
    <property type="entry name" value="Pept_M20D_amidohydro"/>
    <property type="match status" value="1"/>
</dbReference>
<dbReference type="Pfam" id="PF07687">
    <property type="entry name" value="M20_dimer"/>
    <property type="match status" value="1"/>
</dbReference>
<comment type="cofactor">
    <cofactor evidence="3">
        <name>Mn(2+)</name>
        <dbReference type="ChEBI" id="CHEBI:29035"/>
    </cofactor>
    <text evidence="3">The Mn(2+) ion enhances activity.</text>
</comment>
<evidence type="ECO:0000256" key="3">
    <source>
        <dbReference type="PIRSR" id="PIRSR005962-1"/>
    </source>
</evidence>
<dbReference type="Proteomes" id="UP000196386">
    <property type="component" value="Unassembled WGS sequence"/>
</dbReference>
<evidence type="ECO:0000313" key="6">
    <source>
        <dbReference type="EMBL" id="RGE66601.1"/>
    </source>
</evidence>
<dbReference type="InterPro" id="IPR002933">
    <property type="entry name" value="Peptidase_M20"/>
</dbReference>
<dbReference type="Proteomes" id="UP000260828">
    <property type="component" value="Unassembled WGS sequence"/>
</dbReference>
<reference evidence="6 8" key="3">
    <citation type="submission" date="2018-08" db="EMBL/GenBank/DDBJ databases">
        <title>A genome reference for cultivated species of the human gut microbiota.</title>
        <authorList>
            <person name="Zou Y."/>
            <person name="Xue W."/>
            <person name="Luo G."/>
        </authorList>
    </citation>
    <scope>NUCLEOTIDE SEQUENCE [LARGE SCALE GENOMIC DNA]</scope>
    <source>
        <strain evidence="6 8">TF05-12AC</strain>
    </source>
</reference>
<dbReference type="FunFam" id="3.30.70.360:FF:000014">
    <property type="entry name" value="N-acyl-L-amino acid amidohydrolase"/>
    <property type="match status" value="1"/>
</dbReference>
<dbReference type="EMBL" id="QVME01000007">
    <property type="protein sequence ID" value="RGE66601.1"/>
    <property type="molecule type" value="Genomic_DNA"/>
</dbReference>
<comment type="caution">
    <text evidence="5">The sequence shown here is derived from an EMBL/GenBank/DDBJ whole genome shotgun (WGS) entry which is preliminary data.</text>
</comment>
<feature type="binding site" evidence="3">
    <location>
        <position position="178"/>
    </location>
    <ligand>
        <name>Mn(2+)</name>
        <dbReference type="ChEBI" id="CHEBI:29035"/>
        <label>2</label>
    </ligand>
</feature>
<gene>
    <name evidence="5" type="ORF">B5F11_17550</name>
    <name evidence="6" type="ORF">DXC40_12530</name>
</gene>
<feature type="binding site" evidence="3">
    <location>
        <position position="142"/>
    </location>
    <ligand>
        <name>Mn(2+)</name>
        <dbReference type="ChEBI" id="CHEBI:29035"/>
        <label>2</label>
    </ligand>
</feature>
<dbReference type="SUPFAM" id="SSF55031">
    <property type="entry name" value="Bacterial exopeptidase dimerisation domain"/>
    <property type="match status" value="1"/>
</dbReference>
<evidence type="ECO:0000313" key="7">
    <source>
        <dbReference type="Proteomes" id="UP000196386"/>
    </source>
</evidence>
<dbReference type="SUPFAM" id="SSF53187">
    <property type="entry name" value="Zn-dependent exopeptidases"/>
    <property type="match status" value="1"/>
</dbReference>
<feature type="domain" description="Peptidase M20 dimerisation" evidence="4">
    <location>
        <begin position="224"/>
        <end position="324"/>
    </location>
</feature>
<proteinExistence type="inferred from homology"/>
<reference evidence="7" key="1">
    <citation type="submission" date="2017-04" db="EMBL/GenBank/DDBJ databases">
        <title>Function of individual gut microbiota members based on whole genome sequencing of pure cultures obtained from chicken caecum.</title>
        <authorList>
            <person name="Medvecky M."/>
            <person name="Cejkova D."/>
            <person name="Polansky O."/>
            <person name="Karasova D."/>
            <person name="Kubasova T."/>
            <person name="Cizek A."/>
            <person name="Rychlik I."/>
        </authorList>
    </citation>
    <scope>NUCLEOTIDE SEQUENCE [LARGE SCALE GENOMIC DNA]</scope>
    <source>
        <strain evidence="7">An175</strain>
    </source>
</reference>
<dbReference type="EMBL" id="NFKP01000030">
    <property type="protein sequence ID" value="OUP67616.1"/>
    <property type="molecule type" value="Genomic_DNA"/>
</dbReference>
<feature type="binding site" evidence="3">
    <location>
        <position position="144"/>
    </location>
    <ligand>
        <name>Mn(2+)</name>
        <dbReference type="ChEBI" id="CHEBI:29035"/>
        <label>2</label>
    </ligand>
</feature>
<feature type="binding site" evidence="3">
    <location>
        <position position="203"/>
    </location>
    <ligand>
        <name>Mn(2+)</name>
        <dbReference type="ChEBI" id="CHEBI:29035"/>
        <label>2</label>
    </ligand>
</feature>
<accession>A0A1Y4MT69</accession>
<evidence type="ECO:0000259" key="4">
    <source>
        <dbReference type="Pfam" id="PF07687"/>
    </source>
</evidence>
<dbReference type="PANTHER" id="PTHR11014">
    <property type="entry name" value="PEPTIDASE M20 FAMILY MEMBER"/>
    <property type="match status" value="1"/>
</dbReference>